<comment type="caution">
    <text evidence="1">The sequence shown here is derived from an EMBL/GenBank/DDBJ whole genome shotgun (WGS) entry which is preliminary data.</text>
</comment>
<dbReference type="OrthoDB" id="6505652at2759"/>
<dbReference type="AlphaFoldDB" id="A0A4Y2T2L9"/>
<reference evidence="1 2" key="1">
    <citation type="journal article" date="2019" name="Sci. Rep.">
        <title>Orb-weaving spider Araneus ventricosus genome elucidates the spidroin gene catalogue.</title>
        <authorList>
            <person name="Kono N."/>
            <person name="Nakamura H."/>
            <person name="Ohtoshi R."/>
            <person name="Moran D.A.P."/>
            <person name="Shinohara A."/>
            <person name="Yoshida Y."/>
            <person name="Fujiwara M."/>
            <person name="Mori M."/>
            <person name="Tomita M."/>
            <person name="Arakawa K."/>
        </authorList>
    </citation>
    <scope>NUCLEOTIDE SEQUENCE [LARGE SCALE GENOMIC DNA]</scope>
</reference>
<proteinExistence type="predicted"/>
<accession>A0A4Y2T2L9</accession>
<evidence type="ECO:0000313" key="2">
    <source>
        <dbReference type="Proteomes" id="UP000499080"/>
    </source>
</evidence>
<keyword evidence="2" id="KW-1185">Reference proteome</keyword>
<evidence type="ECO:0000313" key="1">
    <source>
        <dbReference type="EMBL" id="GBN93679.1"/>
    </source>
</evidence>
<gene>
    <name evidence="1" type="ORF">AVEN_250617_1</name>
</gene>
<name>A0A4Y2T2L9_ARAVE</name>
<sequence>MRTFITREFSKKLKLNVIRKESLSVYAFGAKQAEEQSYNVVQIKLENRDEPSLHIELEALGTEQISATTLPVPNINVSKAFNKLKNLQLADCDKNKNISILIGVAYYYEIVSGRLKQLNDKLVATETIFDWCLQGYIGLTNDLLSLKIVVDERNISD</sequence>
<organism evidence="1 2">
    <name type="scientific">Araneus ventricosus</name>
    <name type="common">Orbweaver spider</name>
    <name type="synonym">Epeira ventricosa</name>
    <dbReference type="NCBI Taxonomy" id="182803"/>
    <lineage>
        <taxon>Eukaryota</taxon>
        <taxon>Metazoa</taxon>
        <taxon>Ecdysozoa</taxon>
        <taxon>Arthropoda</taxon>
        <taxon>Chelicerata</taxon>
        <taxon>Arachnida</taxon>
        <taxon>Araneae</taxon>
        <taxon>Araneomorphae</taxon>
        <taxon>Entelegynae</taxon>
        <taxon>Araneoidea</taxon>
        <taxon>Araneidae</taxon>
        <taxon>Araneus</taxon>
    </lineage>
</organism>
<protein>
    <submittedName>
        <fullName evidence="1">Uncharacterized protein</fullName>
    </submittedName>
</protein>
<dbReference type="Proteomes" id="UP000499080">
    <property type="component" value="Unassembled WGS sequence"/>
</dbReference>
<dbReference type="EMBL" id="BGPR01025077">
    <property type="protein sequence ID" value="GBN93679.1"/>
    <property type="molecule type" value="Genomic_DNA"/>
</dbReference>